<dbReference type="Proteomes" id="UP000626026">
    <property type="component" value="Unassembled WGS sequence"/>
</dbReference>
<accession>A0ABR7RRQ6</accession>
<name>A0ABR7RRQ6_9PROT</name>
<sequence length="254" mass="27878">MDSLFRCGVNSEPWGLPKSQQRRRFEPGGQGTAYACRRTKIFHPSSWGFTAGALRRGKLELVRMAGNSRSLADNALKTMTRLQVERLGGLDATVAALSTDGRRVRRSIVSAYQSLNSDRWIPADLVARLDKIAEEPLITAELARSLGYMLVRVDGVAGECVLRKLANLAAENADLQRAAAESLADGYLCEEDLARIEREAIELHRAIGNLLATIQVRRAKPNMTVIVEGGTRRGMAGILAAMRSVWTRHTAPQP</sequence>
<keyword evidence="2" id="KW-1185">Reference proteome</keyword>
<evidence type="ECO:0000313" key="2">
    <source>
        <dbReference type="Proteomes" id="UP000626026"/>
    </source>
</evidence>
<comment type="caution">
    <text evidence="1">The sequence shown here is derived from an EMBL/GenBank/DDBJ whole genome shotgun (WGS) entry which is preliminary data.</text>
</comment>
<gene>
    <name evidence="1" type="ORF">IBL26_18865</name>
</gene>
<proteinExistence type="predicted"/>
<protein>
    <submittedName>
        <fullName evidence="1">Uncharacterized protein</fullName>
    </submittedName>
</protein>
<reference evidence="1 2" key="1">
    <citation type="journal article" date="2013" name="Int. J. Syst. Evol. Microbiol.">
        <title>Roseomonas aerophila sp. nov., isolated from air.</title>
        <authorList>
            <person name="Kim S.J."/>
            <person name="Weon H.Y."/>
            <person name="Ahn J.H."/>
            <person name="Hong S.B."/>
            <person name="Seok S.J."/>
            <person name="Whang K.S."/>
            <person name="Kwon S.W."/>
        </authorList>
    </citation>
    <scope>NUCLEOTIDE SEQUENCE [LARGE SCALE GENOMIC DNA]</scope>
    <source>
        <strain evidence="1 2">NBRC 108923</strain>
    </source>
</reference>
<dbReference type="Pfam" id="PF06892">
    <property type="entry name" value="Phage_CP76"/>
    <property type="match status" value="1"/>
</dbReference>
<dbReference type="RefSeq" id="WP_187786066.1">
    <property type="nucleotide sequence ID" value="NZ_JACTVA010000041.1"/>
</dbReference>
<dbReference type="InterPro" id="IPR009679">
    <property type="entry name" value="Phage_186_CII-like"/>
</dbReference>
<organism evidence="1 2">
    <name type="scientific">Teichococcus aerophilus</name>
    <dbReference type="NCBI Taxonomy" id="1224513"/>
    <lineage>
        <taxon>Bacteria</taxon>
        <taxon>Pseudomonadati</taxon>
        <taxon>Pseudomonadota</taxon>
        <taxon>Alphaproteobacteria</taxon>
        <taxon>Acetobacterales</taxon>
        <taxon>Roseomonadaceae</taxon>
        <taxon>Roseomonas</taxon>
    </lineage>
</organism>
<evidence type="ECO:0000313" key="1">
    <source>
        <dbReference type="EMBL" id="MBC9208916.1"/>
    </source>
</evidence>
<dbReference type="EMBL" id="JACTVA010000041">
    <property type="protein sequence ID" value="MBC9208916.1"/>
    <property type="molecule type" value="Genomic_DNA"/>
</dbReference>